<dbReference type="InterPro" id="IPR036412">
    <property type="entry name" value="HAD-like_sf"/>
</dbReference>
<keyword evidence="2" id="KW-0472">Membrane</keyword>
<dbReference type="InterPro" id="IPR023214">
    <property type="entry name" value="HAD_sf"/>
</dbReference>
<dbReference type="PANTHER" id="PTHR43294:SF21">
    <property type="entry name" value="CATION TRANSPORTING ATPASE"/>
    <property type="match status" value="1"/>
</dbReference>
<gene>
    <name evidence="4" type="ORF">K9S39_00950</name>
</gene>
<dbReference type="Gene3D" id="3.40.50.1000">
    <property type="entry name" value="HAD superfamily/HAD-like"/>
    <property type="match status" value="1"/>
</dbReference>
<reference evidence="4" key="1">
    <citation type="submission" date="2021-10" db="EMBL/GenBank/DDBJ databases">
        <title>Streptomyces nigrumlapis sp.nov.,an antimicrobial producing actinobacterium isolated from Black Gobi rocks.</title>
        <authorList>
            <person name="Wen Y."/>
            <person name="Zhang W."/>
            <person name="Liu X.G."/>
        </authorList>
    </citation>
    <scope>NUCLEOTIDE SEQUENCE</scope>
    <source>
        <strain evidence="4">ST13-2-2</strain>
    </source>
</reference>
<feature type="region of interest" description="Disordered" evidence="3">
    <location>
        <begin position="17"/>
        <end position="61"/>
    </location>
</feature>
<organism evidence="4 5">
    <name type="scientific">Streptomyces halobius</name>
    <dbReference type="NCBI Taxonomy" id="2879846"/>
    <lineage>
        <taxon>Bacteria</taxon>
        <taxon>Bacillati</taxon>
        <taxon>Actinomycetota</taxon>
        <taxon>Actinomycetes</taxon>
        <taxon>Kitasatosporales</taxon>
        <taxon>Streptomycetaceae</taxon>
        <taxon>Streptomyces</taxon>
    </lineage>
</organism>
<evidence type="ECO:0000313" key="4">
    <source>
        <dbReference type="EMBL" id="UQA97582.1"/>
    </source>
</evidence>
<proteinExistence type="predicted"/>
<protein>
    <submittedName>
        <fullName evidence="4">HAD family hydrolase</fullName>
    </submittedName>
</protein>
<dbReference type="GO" id="GO:0016787">
    <property type="term" value="F:hydrolase activity"/>
    <property type="evidence" value="ECO:0007669"/>
    <property type="project" value="UniProtKB-KW"/>
</dbReference>
<sequence length="244" mass="25836">MALEPSPPSQRELVALVARAESHEHPAEEEEPSPSWSSGPVRPRGTRRPATRSRPWESAAAPVAGVEARLASLTRPSLPGAIGSATAVTGSGLLHGRHLTDLHGKATDLDDAAVGDLTAAAEEIAVAERPMAADETVQDLTFLGFVALADPVRYRCRPATARLRDAGVHTVMLTGDHPATADAIAATVSDTPDPTVCTGPRTERTGRRQTRRTAPGRGRHRPVQPPTTRSVSSRHTSDSDGSWR</sequence>
<evidence type="ECO:0000256" key="3">
    <source>
        <dbReference type="SAM" id="MobiDB-lite"/>
    </source>
</evidence>
<feature type="compositionally biased region" description="Basic and acidic residues" evidence="3">
    <location>
        <begin position="235"/>
        <end position="244"/>
    </location>
</feature>
<dbReference type="InterPro" id="IPR050510">
    <property type="entry name" value="Cation_transp_ATPase_P-type"/>
</dbReference>
<dbReference type="SUPFAM" id="SSF56784">
    <property type="entry name" value="HAD-like"/>
    <property type="match status" value="1"/>
</dbReference>
<dbReference type="EMBL" id="CP086322">
    <property type="protein sequence ID" value="UQA97582.1"/>
    <property type="molecule type" value="Genomic_DNA"/>
</dbReference>
<dbReference type="Proteomes" id="UP000830115">
    <property type="component" value="Chromosome"/>
</dbReference>
<dbReference type="Gene3D" id="3.40.1110.10">
    <property type="entry name" value="Calcium-transporting ATPase, cytoplasmic domain N"/>
    <property type="match status" value="1"/>
</dbReference>
<comment type="subcellular location">
    <subcellularLocation>
        <location evidence="1">Cell membrane</location>
        <topology evidence="1">Multi-pass membrane protein</topology>
    </subcellularLocation>
</comment>
<evidence type="ECO:0000313" key="5">
    <source>
        <dbReference type="Proteomes" id="UP000830115"/>
    </source>
</evidence>
<evidence type="ECO:0000256" key="1">
    <source>
        <dbReference type="ARBA" id="ARBA00004651"/>
    </source>
</evidence>
<keyword evidence="5" id="KW-1185">Reference proteome</keyword>
<feature type="region of interest" description="Disordered" evidence="3">
    <location>
        <begin position="190"/>
        <end position="244"/>
    </location>
</feature>
<keyword evidence="4" id="KW-0378">Hydrolase</keyword>
<name>A0ABY4MJQ8_9ACTN</name>
<evidence type="ECO:0000256" key="2">
    <source>
        <dbReference type="ARBA" id="ARBA00022475"/>
    </source>
</evidence>
<keyword evidence="2" id="KW-1003">Cell membrane</keyword>
<dbReference type="InterPro" id="IPR023299">
    <property type="entry name" value="ATPase_P-typ_cyto_dom_N"/>
</dbReference>
<accession>A0ABY4MJQ8</accession>
<dbReference type="PANTHER" id="PTHR43294">
    <property type="entry name" value="SODIUM/POTASSIUM-TRANSPORTING ATPASE SUBUNIT ALPHA"/>
    <property type="match status" value="1"/>
</dbReference>